<dbReference type="Proteomes" id="UP000004057">
    <property type="component" value="Unassembled WGS sequence"/>
</dbReference>
<proteinExistence type="predicted"/>
<evidence type="ECO:0000313" key="2">
    <source>
        <dbReference type="Proteomes" id="UP000004057"/>
    </source>
</evidence>
<dbReference type="EMBL" id="AGBZ02000001">
    <property type="protein sequence ID" value="KAI92681.1"/>
    <property type="molecule type" value="Genomic_DNA"/>
</dbReference>
<sequence length="395" mass="46655">MTTHVFIVDSNTFKIHLENMFAGTGAKDYVIDFNNNKESSLKPTAERLLVGMTADACRIRKDDKIIFYLQQTKTRYTNEPKEGKFFGIFKAKNDWAFLDNNDENQFLKTELNKSLTFRVEIEPDNVYPLGVTEWEALDEIKSILSPHQMLWSMIYRKLRGKRGNTMITLYEAERLHQLIRDKNERQMLSNLKQLSFDEDMQKIIELEKDLILYKGNRKEPLNILPRLLEKYKNNLAFEIHLQSYIINYIGKNYNKSLDDSLLPPNAKIQWIGNEFGCGMGMQSIDIMIDYIENNQKVVSPIELKCNEIPFYITNQIQRYIDWIAQYYKSNRQCDISPVLVYQKRKSNSKQEIEKFEKITQKITDFNKKNEGICSPIKLIEFEIQNNNLFFSKIDY</sequence>
<evidence type="ECO:0000313" key="1">
    <source>
        <dbReference type="EMBL" id="KAI92681.1"/>
    </source>
</evidence>
<gene>
    <name evidence="1" type="ORF">SPM_001170</name>
</gene>
<dbReference type="RefSeq" id="WP_004027771.1">
    <property type="nucleotide sequence ID" value="NZ_AGBZ02000001.1"/>
</dbReference>
<organism evidence="1 2">
    <name type="scientific">Spiroplasma melliferum KC3</name>
    <dbReference type="NCBI Taxonomy" id="570509"/>
    <lineage>
        <taxon>Bacteria</taxon>
        <taxon>Bacillati</taxon>
        <taxon>Mycoplasmatota</taxon>
        <taxon>Mollicutes</taxon>
        <taxon>Entomoplasmatales</taxon>
        <taxon>Spiroplasmataceae</taxon>
        <taxon>Spiroplasma</taxon>
    </lineage>
</organism>
<dbReference type="AlphaFoldDB" id="A0AAI9X0Y3"/>
<protein>
    <recommendedName>
        <fullName evidence="3">DUF91 domain-containing protein</fullName>
    </recommendedName>
</protein>
<dbReference type="InterPro" id="IPR011856">
    <property type="entry name" value="tRNA_endonuc-like_dom_sf"/>
</dbReference>
<dbReference type="Gene3D" id="3.40.1350.10">
    <property type="match status" value="1"/>
</dbReference>
<evidence type="ECO:0008006" key="3">
    <source>
        <dbReference type="Google" id="ProtNLM"/>
    </source>
</evidence>
<dbReference type="Gene3D" id="3.10.590.10">
    <property type="entry name" value="ph1033 like domains"/>
    <property type="match status" value="1"/>
</dbReference>
<accession>A0AAI9X0Y3</accession>
<name>A0AAI9X0Y3_SPIME</name>
<dbReference type="GO" id="GO:0003676">
    <property type="term" value="F:nucleic acid binding"/>
    <property type="evidence" value="ECO:0007669"/>
    <property type="project" value="InterPro"/>
</dbReference>
<reference evidence="1 2" key="1">
    <citation type="journal article" date="2012" name="J. Proteome Res.">
        <title>Application of Spiroplasma melliferum proteogenomic profiling for the discovery of virulence factors and pathogenicity mechanisms in host-associated spiroplasmas.</title>
        <authorList>
            <person name="Alexeev D."/>
            <person name="Kostrjukova E."/>
            <person name="Aliper A."/>
            <person name="Popenko A."/>
            <person name="Bazaleev N."/>
            <person name="Tyakht A."/>
            <person name="Selezneva O."/>
            <person name="Akopian T."/>
            <person name="Prichodko E."/>
            <person name="Kondratov I."/>
            <person name="Chukin M."/>
            <person name="Demina I."/>
            <person name="Galyamina M."/>
            <person name="Kamashev D."/>
            <person name="Vanyushkina A."/>
            <person name="Ladygina V."/>
            <person name="Levitskii S."/>
            <person name="Lazarev V."/>
            <person name="Govorun V."/>
        </authorList>
    </citation>
    <scope>NUCLEOTIDE SEQUENCE [LARGE SCALE GENOMIC DNA]</scope>
    <source>
        <strain evidence="1 2">KC3</strain>
    </source>
</reference>
<comment type="caution">
    <text evidence="1">The sequence shown here is derived from an EMBL/GenBank/DDBJ whole genome shotgun (WGS) entry which is preliminary data.</text>
</comment>